<dbReference type="InterPro" id="IPR000073">
    <property type="entry name" value="AB_hydrolase_1"/>
</dbReference>
<dbReference type="eggNOG" id="COG0596">
    <property type="taxonomic scope" value="Bacteria"/>
</dbReference>
<dbReference type="Proteomes" id="UP000036923">
    <property type="component" value="Unassembled WGS sequence"/>
</dbReference>
<dbReference type="EMBL" id="LGTC01000001">
    <property type="protein sequence ID" value="KNY26401.1"/>
    <property type="molecule type" value="Genomic_DNA"/>
</dbReference>
<sequence>MREKIKKIAWVLKKIFIIFLGLIIIFLLGTTIWNKVVCMKEDKALRQVGTNVNVNGKDIRVSVTGKGKKTIVLLSGMGTTSPIIDFKPLADKLSDHYQVVTLDYAGYGLSDDSSDRRTSQAVVEEIRGTLRKLEIKPPYILMPHSVSGIYSLQYMNTYPKEIEAMIGIDCAVPNQAKYEGDFYVSDGLYYLARFMDATGLKRLSCLSGDAYLKDMEASGSYSEEDMRNVSALYNRKSVSKAQLSESRLFQENCKMLYDKKYPDNIPVLFILSRDSCKVFSKELAQKGFNATWEGLHKEVISNPEIQKIVYLEGAHYLHWKQSKAIAEKADDFIQGK</sequence>
<feature type="transmembrane region" description="Helical" evidence="1">
    <location>
        <begin position="12"/>
        <end position="33"/>
    </location>
</feature>
<evidence type="ECO:0000313" key="4">
    <source>
        <dbReference type="Proteomes" id="UP000036923"/>
    </source>
</evidence>
<keyword evidence="1" id="KW-1133">Transmembrane helix</keyword>
<comment type="caution">
    <text evidence="3">The sequence shown here is derived from an EMBL/GenBank/DDBJ whole genome shotgun (WGS) entry which is preliminary data.</text>
</comment>
<dbReference type="RefSeq" id="WP_081926905.1">
    <property type="nucleotide sequence ID" value="NZ_JQKC01000015.1"/>
</dbReference>
<keyword evidence="4" id="KW-1185">Reference proteome</keyword>
<proteinExistence type="predicted"/>
<dbReference type="STRING" id="398512.Bccel_1663"/>
<dbReference type="PANTHER" id="PTHR42886">
    <property type="entry name" value="RE40534P-RELATED"/>
    <property type="match status" value="1"/>
</dbReference>
<dbReference type="Gene3D" id="3.40.50.1820">
    <property type="entry name" value="alpha/beta hydrolase"/>
    <property type="match status" value="1"/>
</dbReference>
<dbReference type="PANTHER" id="PTHR42886:SF64">
    <property type="entry name" value="HYDROLASE"/>
    <property type="match status" value="1"/>
</dbReference>
<protein>
    <recommendedName>
        <fullName evidence="2">AB hydrolase-1 domain-containing protein</fullName>
    </recommendedName>
</protein>
<keyword evidence="1" id="KW-0812">Transmembrane</keyword>
<name>A0A0L6JKN4_9FIRM</name>
<dbReference type="PATRIC" id="fig|398512.5.peg.1733"/>
<feature type="domain" description="AB hydrolase-1" evidence="2">
    <location>
        <begin position="70"/>
        <end position="177"/>
    </location>
</feature>
<dbReference type="AlphaFoldDB" id="A0A0L6JKN4"/>
<reference evidence="4" key="1">
    <citation type="submission" date="2015-07" db="EMBL/GenBank/DDBJ databases">
        <title>Near-Complete Genome Sequence of the Cellulolytic Bacterium Bacteroides (Pseudobacteroides) cellulosolvens ATCC 35603.</title>
        <authorList>
            <person name="Dassa B."/>
            <person name="Utturkar S.M."/>
            <person name="Klingeman D.M."/>
            <person name="Hurt R.A."/>
            <person name="Keller M."/>
            <person name="Xu J."/>
            <person name="Reddy Y.H.K."/>
            <person name="Borovok I."/>
            <person name="Grinberg I.R."/>
            <person name="Lamed R."/>
            <person name="Zhivin O."/>
            <person name="Bayer E.A."/>
            <person name="Brown S.D."/>
        </authorList>
    </citation>
    <scope>NUCLEOTIDE SEQUENCE [LARGE SCALE GENOMIC DNA]</scope>
    <source>
        <strain evidence="4">DSM 2933</strain>
    </source>
</reference>
<evidence type="ECO:0000256" key="1">
    <source>
        <dbReference type="SAM" id="Phobius"/>
    </source>
</evidence>
<evidence type="ECO:0000259" key="2">
    <source>
        <dbReference type="Pfam" id="PF00561"/>
    </source>
</evidence>
<dbReference type="Pfam" id="PF00561">
    <property type="entry name" value="Abhydrolase_1"/>
    <property type="match status" value="1"/>
</dbReference>
<evidence type="ECO:0000313" key="3">
    <source>
        <dbReference type="EMBL" id="KNY26401.1"/>
    </source>
</evidence>
<dbReference type="SUPFAM" id="SSF53474">
    <property type="entry name" value="alpha/beta-Hydrolases"/>
    <property type="match status" value="1"/>
</dbReference>
<organism evidence="3 4">
    <name type="scientific">Pseudobacteroides cellulosolvens ATCC 35603 = DSM 2933</name>
    <dbReference type="NCBI Taxonomy" id="398512"/>
    <lineage>
        <taxon>Bacteria</taxon>
        <taxon>Bacillati</taxon>
        <taxon>Bacillota</taxon>
        <taxon>Clostridia</taxon>
        <taxon>Eubacteriales</taxon>
        <taxon>Oscillospiraceae</taxon>
        <taxon>Pseudobacteroides</taxon>
    </lineage>
</organism>
<keyword evidence="1" id="KW-0472">Membrane</keyword>
<dbReference type="InterPro" id="IPR029058">
    <property type="entry name" value="AB_hydrolase_fold"/>
</dbReference>
<gene>
    <name evidence="3" type="ORF">Bccel_1663</name>
</gene>
<accession>A0A0L6JKN4</accession>